<proteinExistence type="predicted"/>
<comment type="subcellular location">
    <subcellularLocation>
        <location evidence="1">Membrane</location>
        <topology evidence="1">Multi-pass membrane protein</topology>
    </subcellularLocation>
</comment>
<keyword evidence="3 5" id="KW-1133">Transmembrane helix</keyword>
<dbReference type="GO" id="GO:0016020">
    <property type="term" value="C:membrane"/>
    <property type="evidence" value="ECO:0007669"/>
    <property type="project" value="UniProtKB-SubCell"/>
</dbReference>
<feature type="transmembrane region" description="Helical" evidence="5">
    <location>
        <begin position="396"/>
        <end position="416"/>
    </location>
</feature>
<dbReference type="GO" id="GO:0055085">
    <property type="term" value="P:transmembrane transport"/>
    <property type="evidence" value="ECO:0007669"/>
    <property type="project" value="InterPro"/>
</dbReference>
<feature type="transmembrane region" description="Helical" evidence="5">
    <location>
        <begin position="148"/>
        <end position="167"/>
    </location>
</feature>
<name>A0AAN4ZPS7_9BILA</name>
<dbReference type="AlphaFoldDB" id="A0AAN4ZPS7"/>
<dbReference type="Gene3D" id="3.30.750.24">
    <property type="entry name" value="STAS domain"/>
    <property type="match status" value="1"/>
</dbReference>
<evidence type="ECO:0000256" key="2">
    <source>
        <dbReference type="ARBA" id="ARBA00022692"/>
    </source>
</evidence>
<dbReference type="Pfam" id="PF00916">
    <property type="entry name" value="Sulfate_transp"/>
    <property type="match status" value="1"/>
</dbReference>
<feature type="transmembrane region" description="Helical" evidence="5">
    <location>
        <begin position="371"/>
        <end position="389"/>
    </location>
</feature>
<dbReference type="InterPro" id="IPR036513">
    <property type="entry name" value="STAS_dom_sf"/>
</dbReference>
<feature type="non-terminal residue" evidence="7">
    <location>
        <position position="1"/>
    </location>
</feature>
<gene>
    <name evidence="7" type="ORF">PMAYCL1PPCAC_13046</name>
</gene>
<feature type="transmembrane region" description="Helical" evidence="5">
    <location>
        <begin position="77"/>
        <end position="96"/>
    </location>
</feature>
<accession>A0AAN4ZPS7</accession>
<evidence type="ECO:0000256" key="1">
    <source>
        <dbReference type="ARBA" id="ARBA00004141"/>
    </source>
</evidence>
<evidence type="ECO:0000259" key="6">
    <source>
        <dbReference type="PROSITE" id="PS50801"/>
    </source>
</evidence>
<feature type="transmembrane region" description="Helical" evidence="5">
    <location>
        <begin position="302"/>
        <end position="320"/>
    </location>
</feature>
<dbReference type="PANTHER" id="PTHR11814">
    <property type="entry name" value="SULFATE TRANSPORTER"/>
    <property type="match status" value="1"/>
</dbReference>
<organism evidence="7 8">
    <name type="scientific">Pristionchus mayeri</name>
    <dbReference type="NCBI Taxonomy" id="1317129"/>
    <lineage>
        <taxon>Eukaryota</taxon>
        <taxon>Metazoa</taxon>
        <taxon>Ecdysozoa</taxon>
        <taxon>Nematoda</taxon>
        <taxon>Chromadorea</taxon>
        <taxon>Rhabditida</taxon>
        <taxon>Rhabditina</taxon>
        <taxon>Diplogasteromorpha</taxon>
        <taxon>Diplogasteroidea</taxon>
        <taxon>Neodiplogasteridae</taxon>
        <taxon>Pristionchus</taxon>
    </lineage>
</organism>
<dbReference type="CDD" id="cd07042">
    <property type="entry name" value="STAS_SulP_like_sulfate_transporter"/>
    <property type="match status" value="1"/>
</dbReference>
<feature type="transmembrane region" description="Helical" evidence="5">
    <location>
        <begin position="179"/>
        <end position="199"/>
    </location>
</feature>
<dbReference type="Pfam" id="PF01740">
    <property type="entry name" value="STAS"/>
    <property type="match status" value="1"/>
</dbReference>
<evidence type="ECO:0000256" key="3">
    <source>
        <dbReference type="ARBA" id="ARBA00022989"/>
    </source>
</evidence>
<keyword evidence="2 5" id="KW-0812">Transmembrane</keyword>
<sequence length="702" mass="76548">GPNGLQRAINQDEFDARFNYVSPAEKGERKDEKAKSCHWLARWLKEDWVDHKSMHDYLPALQWALKYGMKSDLPRDLAGSILLASLFLPQAVTAGVLSVDNAFAGIYALIIPQLIYPLSGSSRHSSIGALSFVSFLVQSSISNSGTNAAGLALVSSLIHLLLVLLPLDSLISLIPDTLLSGFAAGLSLRLLGFFLSHSFTLDECTQRILEVQLSSLPSCLLSSTGWLLLLAGIVLLLLSIVHFLTLIRFTNSIPVTPPFQLAVMLASIALSYTVDLPGHGIAVLGKNQFSLSLSFPSLSPSSSHLFDGLAIALLGVSLHIRIAKTIAIEKMHTINRKQELLSFFSFSLPLSLLGLPPVGSAHGKSQLNVETARFSLVSNIIAVVWIILFTSFAGSILAKIPYCVIAALALTSFPGLMGELRMLKRLSEFSRVDASIWVVSFVLSLFSPSICTGFLLAAVYPLVTLVLRIQRPSHDVLNRLSLDSPAYFAEEGHYEADPTETPAKVYRFNAPLLFPNCDQFRREITECAKTIKGAMAMGIGTRTASMRSQLEVFEKKDSIKTNSRLNLANIVINQEPCTPPNPSMDSSLVRVLIIDCSTLTDIDSHGVDTLIDIYFELQEQSIRVIFASLSVRVRSILSAGGFFSRVSRGCLYPTLADAYTAARHAILPIHMSVSMNGCRDIIALSTATSNHELIDEGHIEHV</sequence>
<evidence type="ECO:0000313" key="7">
    <source>
        <dbReference type="EMBL" id="GMR42851.1"/>
    </source>
</evidence>
<dbReference type="PROSITE" id="PS50801">
    <property type="entry name" value="STAS"/>
    <property type="match status" value="1"/>
</dbReference>
<feature type="transmembrane region" description="Helical" evidence="5">
    <location>
        <begin position="340"/>
        <end position="359"/>
    </location>
</feature>
<protein>
    <recommendedName>
        <fullName evidence="6">STAS domain-containing protein</fullName>
    </recommendedName>
</protein>
<dbReference type="InterPro" id="IPR001902">
    <property type="entry name" value="SLC26A/SulP_fam"/>
</dbReference>
<feature type="domain" description="STAS" evidence="6">
    <location>
        <begin position="505"/>
        <end position="662"/>
    </location>
</feature>
<comment type="caution">
    <text evidence="7">The sequence shown here is derived from an EMBL/GenBank/DDBJ whole genome shotgun (WGS) entry which is preliminary data.</text>
</comment>
<dbReference type="InterPro" id="IPR011547">
    <property type="entry name" value="SLC26A/SulP_dom"/>
</dbReference>
<dbReference type="Proteomes" id="UP001328107">
    <property type="component" value="Unassembled WGS sequence"/>
</dbReference>
<reference evidence="8" key="1">
    <citation type="submission" date="2022-10" db="EMBL/GenBank/DDBJ databases">
        <title>Genome assembly of Pristionchus species.</title>
        <authorList>
            <person name="Yoshida K."/>
            <person name="Sommer R.J."/>
        </authorList>
    </citation>
    <scope>NUCLEOTIDE SEQUENCE [LARGE SCALE GENOMIC DNA]</scope>
    <source>
        <strain evidence="8">RS5460</strain>
    </source>
</reference>
<evidence type="ECO:0000256" key="4">
    <source>
        <dbReference type="ARBA" id="ARBA00023136"/>
    </source>
</evidence>
<dbReference type="InterPro" id="IPR002645">
    <property type="entry name" value="STAS_dom"/>
</dbReference>
<dbReference type="SUPFAM" id="SSF52091">
    <property type="entry name" value="SpoIIaa-like"/>
    <property type="match status" value="1"/>
</dbReference>
<keyword evidence="8" id="KW-1185">Reference proteome</keyword>
<feature type="transmembrane region" description="Helical" evidence="5">
    <location>
        <begin position="226"/>
        <end position="247"/>
    </location>
</feature>
<feature type="transmembrane region" description="Helical" evidence="5">
    <location>
        <begin position="436"/>
        <end position="463"/>
    </location>
</feature>
<dbReference type="EMBL" id="BTRK01000003">
    <property type="protein sequence ID" value="GMR42851.1"/>
    <property type="molecule type" value="Genomic_DNA"/>
</dbReference>
<keyword evidence="4 5" id="KW-0472">Membrane</keyword>
<evidence type="ECO:0000256" key="5">
    <source>
        <dbReference type="SAM" id="Phobius"/>
    </source>
</evidence>
<feature type="transmembrane region" description="Helical" evidence="5">
    <location>
        <begin position="259"/>
        <end position="282"/>
    </location>
</feature>
<evidence type="ECO:0000313" key="8">
    <source>
        <dbReference type="Proteomes" id="UP001328107"/>
    </source>
</evidence>